<dbReference type="AlphaFoldDB" id="A0A081D039"/>
<reference evidence="1 2" key="1">
    <citation type="submission" date="2014-08" db="EMBL/GenBank/DDBJ databases">
        <title>Whole genome shotgun sequence of Rhizobium rubi NBRC 13261.</title>
        <authorList>
            <person name="Katano-Makiyama Y."/>
            <person name="Hosoyama A."/>
            <person name="Hashimoto M."/>
            <person name="Hosoyama Y."/>
            <person name="Noguchi M."/>
            <person name="Tsuchikane K."/>
            <person name="Uohara A."/>
            <person name="Ohji S."/>
            <person name="Ichikawa N."/>
            <person name="Kimura A."/>
            <person name="Yamazoe A."/>
            <person name="Fujita N."/>
        </authorList>
    </citation>
    <scope>NUCLEOTIDE SEQUENCE [LARGE SCALE GENOMIC DNA]</scope>
    <source>
        <strain evidence="1 2">NBRC 13261</strain>
    </source>
</reference>
<accession>A0A081D039</accession>
<evidence type="ECO:0000313" key="2">
    <source>
        <dbReference type="Proteomes" id="UP000028701"/>
    </source>
</evidence>
<protein>
    <submittedName>
        <fullName evidence="1">Uncharacterized protein</fullName>
    </submittedName>
</protein>
<gene>
    <name evidence="1" type="ORF">RRU01S_24_01620</name>
</gene>
<comment type="caution">
    <text evidence="1">The sequence shown here is derived from an EMBL/GenBank/DDBJ whole genome shotgun (WGS) entry which is preliminary data.</text>
</comment>
<dbReference type="Proteomes" id="UP000028701">
    <property type="component" value="Unassembled WGS sequence"/>
</dbReference>
<evidence type="ECO:0000313" key="1">
    <source>
        <dbReference type="EMBL" id="GAK72285.1"/>
    </source>
</evidence>
<sequence>MLVTGPSHALVFLVPGQRKKLERVMKSEDIAVLPQQLKGQERKHGFERLRLEARGEDPY</sequence>
<dbReference type="EMBL" id="BBJU01000024">
    <property type="protein sequence ID" value="GAK72285.1"/>
    <property type="molecule type" value="Genomic_DNA"/>
</dbReference>
<organism evidence="1 2">
    <name type="scientific">Agrobacterium rubi TR3 = NBRC 13261</name>
    <dbReference type="NCBI Taxonomy" id="1368415"/>
    <lineage>
        <taxon>Bacteria</taxon>
        <taxon>Pseudomonadati</taxon>
        <taxon>Pseudomonadota</taxon>
        <taxon>Alphaproteobacteria</taxon>
        <taxon>Hyphomicrobiales</taxon>
        <taxon>Rhizobiaceae</taxon>
        <taxon>Rhizobium/Agrobacterium group</taxon>
        <taxon>Agrobacterium</taxon>
    </lineage>
</organism>
<name>A0A081D039_9HYPH</name>
<proteinExistence type="predicted"/>